<keyword evidence="2" id="KW-1185">Reference proteome</keyword>
<sequence>MCKNIGCNNSDSPKQDVNDKNINEKAVDSLHYRATNEVILQTLVVNVHGVKRERKARAIIDTVSQKSYILRSTAEELGFNLQREEEFCHYLFDVSRYIDKKDANMIIVTLLSQADIHVFSLWDLELLGIRYPIEQNSREETEKAVMFHFLETVRQKVDGRYEVQIP</sequence>
<accession>A0AAV4SI45</accession>
<reference evidence="1 2" key="1">
    <citation type="submission" date="2021-06" db="EMBL/GenBank/DDBJ databases">
        <title>Caerostris darwini draft genome.</title>
        <authorList>
            <person name="Kono N."/>
            <person name="Arakawa K."/>
        </authorList>
    </citation>
    <scope>NUCLEOTIDE SEQUENCE [LARGE SCALE GENOMIC DNA]</scope>
</reference>
<dbReference type="AlphaFoldDB" id="A0AAV4SI45"/>
<comment type="caution">
    <text evidence="1">The sequence shown here is derived from an EMBL/GenBank/DDBJ whole genome shotgun (WGS) entry which is preliminary data.</text>
</comment>
<gene>
    <name evidence="1" type="ORF">CDAR_310321</name>
</gene>
<evidence type="ECO:0000313" key="1">
    <source>
        <dbReference type="EMBL" id="GIY32866.1"/>
    </source>
</evidence>
<name>A0AAV4SI45_9ARAC</name>
<organism evidence="1 2">
    <name type="scientific">Caerostris darwini</name>
    <dbReference type="NCBI Taxonomy" id="1538125"/>
    <lineage>
        <taxon>Eukaryota</taxon>
        <taxon>Metazoa</taxon>
        <taxon>Ecdysozoa</taxon>
        <taxon>Arthropoda</taxon>
        <taxon>Chelicerata</taxon>
        <taxon>Arachnida</taxon>
        <taxon>Araneae</taxon>
        <taxon>Araneomorphae</taxon>
        <taxon>Entelegynae</taxon>
        <taxon>Araneoidea</taxon>
        <taxon>Araneidae</taxon>
        <taxon>Caerostris</taxon>
    </lineage>
</organism>
<evidence type="ECO:0000313" key="2">
    <source>
        <dbReference type="Proteomes" id="UP001054837"/>
    </source>
</evidence>
<dbReference type="Proteomes" id="UP001054837">
    <property type="component" value="Unassembled WGS sequence"/>
</dbReference>
<protein>
    <submittedName>
        <fullName evidence="1">Uncharacterized protein</fullName>
    </submittedName>
</protein>
<proteinExistence type="predicted"/>
<dbReference type="EMBL" id="BPLQ01007870">
    <property type="protein sequence ID" value="GIY32866.1"/>
    <property type="molecule type" value="Genomic_DNA"/>
</dbReference>